<evidence type="ECO:0000256" key="1">
    <source>
        <dbReference type="SAM" id="MobiDB-lite"/>
    </source>
</evidence>
<dbReference type="InterPro" id="IPR002645">
    <property type="entry name" value="STAS_dom"/>
</dbReference>
<sequence>MAPPPVEDKAEAPKDLAPLDFTSSKALSPVSPSEFSDLSETPGEIHVEGDMDPIEADIEQAAVLYANAQDEATRALLENAVHVHHFGPGERLWLMLFDFYRLNNQHAPFDALSMEYAKAFEKSPPAWRNNESPKPAAKAAVPAGTVLFKGDLTGDNDAAFAALDAAIDKNPKLRVELTKVKAVDDLGAERMLGVLAAVRKKKSEIELIGRDALAALLEARIETGRREESGCWLLLLEFYQLMGKQEAFEDMAINYAVTFEMSPPSWEPKRVAAAEPKPVLALAESADEVESFAPKGDLKAERFAGLPAFAEKHDPLILDFSVVTRIDFVSAGTLVNMLTPVKRQGKRVIINHPNYLVAELLGVVGLEAVADIVLAKH</sequence>
<dbReference type="EMBL" id="JADJUC010000007">
    <property type="protein sequence ID" value="MBK8524132.1"/>
    <property type="molecule type" value="Genomic_DNA"/>
</dbReference>
<reference evidence="3" key="1">
    <citation type="submission" date="2020-10" db="EMBL/GenBank/DDBJ databases">
        <title>Connecting structure to function with the recovery of over 1000 high-quality activated sludge metagenome-assembled genomes encoding full-length rRNA genes using long-read sequencing.</title>
        <authorList>
            <person name="Singleton C.M."/>
            <person name="Petriglieri F."/>
            <person name="Kristensen J.M."/>
            <person name="Kirkegaard R.H."/>
            <person name="Michaelsen T.Y."/>
            <person name="Andersen M.H."/>
            <person name="Karst S.M."/>
            <person name="Dueholm M.S."/>
            <person name="Nielsen P.H."/>
            <person name="Albertsen M."/>
        </authorList>
    </citation>
    <scope>NUCLEOTIDE SEQUENCE</scope>
    <source>
        <strain evidence="3">Hirt_18-Q3-R61-65_BATAC.395</strain>
    </source>
</reference>
<name>A0A9D7K3U5_9PROT</name>
<dbReference type="Gene3D" id="3.30.750.24">
    <property type="entry name" value="STAS domain"/>
    <property type="match status" value="1"/>
</dbReference>
<proteinExistence type="predicted"/>
<feature type="domain" description="STAS" evidence="2">
    <location>
        <begin position="316"/>
        <end position="377"/>
    </location>
</feature>
<protein>
    <recommendedName>
        <fullName evidence="2">STAS domain-containing protein</fullName>
    </recommendedName>
</protein>
<evidence type="ECO:0000313" key="3">
    <source>
        <dbReference type="EMBL" id="MBK8524132.1"/>
    </source>
</evidence>
<dbReference type="AlphaFoldDB" id="A0A9D7K3U5"/>
<feature type="region of interest" description="Disordered" evidence="1">
    <location>
        <begin position="1"/>
        <end position="43"/>
    </location>
</feature>
<dbReference type="SUPFAM" id="SSF52091">
    <property type="entry name" value="SpoIIaa-like"/>
    <property type="match status" value="1"/>
</dbReference>
<feature type="compositionally biased region" description="Basic and acidic residues" evidence="1">
    <location>
        <begin position="1"/>
        <end position="14"/>
    </location>
</feature>
<dbReference type="Proteomes" id="UP000886689">
    <property type="component" value="Unassembled WGS sequence"/>
</dbReference>
<dbReference type="InterPro" id="IPR036513">
    <property type="entry name" value="STAS_dom_sf"/>
</dbReference>
<organism evidence="3 4">
    <name type="scientific">Candidatus Proximibacter danicus</name>
    <dbReference type="NCBI Taxonomy" id="2954365"/>
    <lineage>
        <taxon>Bacteria</taxon>
        <taxon>Pseudomonadati</taxon>
        <taxon>Pseudomonadota</taxon>
        <taxon>Betaproteobacteria</taxon>
        <taxon>Candidatus Proximibacter</taxon>
    </lineage>
</organism>
<evidence type="ECO:0000313" key="4">
    <source>
        <dbReference type="Proteomes" id="UP000886689"/>
    </source>
</evidence>
<evidence type="ECO:0000259" key="2">
    <source>
        <dbReference type="PROSITE" id="PS50801"/>
    </source>
</evidence>
<comment type="caution">
    <text evidence="3">The sequence shown here is derived from an EMBL/GenBank/DDBJ whole genome shotgun (WGS) entry which is preliminary data.</text>
</comment>
<dbReference type="PROSITE" id="PS50801">
    <property type="entry name" value="STAS"/>
    <property type="match status" value="1"/>
</dbReference>
<accession>A0A9D7K3U5</accession>
<gene>
    <name evidence="3" type="ORF">IPL58_08380</name>
</gene>
<feature type="compositionally biased region" description="Polar residues" evidence="1">
    <location>
        <begin position="21"/>
        <end position="39"/>
    </location>
</feature>